<evidence type="ECO:0000313" key="3">
    <source>
        <dbReference type="Proteomes" id="UP000235162"/>
    </source>
</evidence>
<gene>
    <name evidence="2" type="ORF">C0029_17735</name>
</gene>
<dbReference type="InterPro" id="IPR007461">
    <property type="entry name" value="Ysc84_actin-binding"/>
</dbReference>
<sequence length="147" mass="15399">MNALVVLRDSVEGAGDLLQEAVGVLVFPDIVKLGFGVGGQYGEGALFIDGKPTYYYATAGASFGLQLGGVTKSEVILFMTDEALQQFRGSRGWEVGVDGTVALFKAGAGTRVDSRTVQSPVVGFIFSSEGLMADLSLEGAKITRLAR</sequence>
<dbReference type="Proteomes" id="UP000235162">
    <property type="component" value="Unassembled WGS sequence"/>
</dbReference>
<accession>A0AAP8SMC1</accession>
<name>A0AAP8SMC1_9GAMM</name>
<feature type="domain" description="Ysc84 actin-binding" evidence="1">
    <location>
        <begin position="60"/>
        <end position="143"/>
    </location>
</feature>
<evidence type="ECO:0000259" key="1">
    <source>
        <dbReference type="Pfam" id="PF04366"/>
    </source>
</evidence>
<organism evidence="2 3">
    <name type="scientific">Halioglobus japonicus</name>
    <dbReference type="NCBI Taxonomy" id="930805"/>
    <lineage>
        <taxon>Bacteria</taxon>
        <taxon>Pseudomonadati</taxon>
        <taxon>Pseudomonadota</taxon>
        <taxon>Gammaproteobacteria</taxon>
        <taxon>Cellvibrionales</taxon>
        <taxon>Halieaceae</taxon>
        <taxon>Halioglobus</taxon>
    </lineage>
</organism>
<comment type="caution">
    <text evidence="2">The sequence shown here is derived from an EMBL/GenBank/DDBJ whole genome shotgun (WGS) entry which is preliminary data.</text>
</comment>
<dbReference type="EMBL" id="PKUR01000005">
    <property type="protein sequence ID" value="PLW84888.1"/>
    <property type="molecule type" value="Genomic_DNA"/>
</dbReference>
<evidence type="ECO:0000313" key="2">
    <source>
        <dbReference type="EMBL" id="PLW84888.1"/>
    </source>
</evidence>
<dbReference type="Pfam" id="PF04366">
    <property type="entry name" value="Ysc84"/>
    <property type="match status" value="1"/>
</dbReference>
<proteinExistence type="predicted"/>
<protein>
    <recommendedName>
        <fullName evidence="1">Ysc84 actin-binding domain-containing protein</fullName>
    </recommendedName>
</protein>
<dbReference type="AlphaFoldDB" id="A0AAP8SMC1"/>
<dbReference type="CDD" id="cd11524">
    <property type="entry name" value="SYLF"/>
    <property type="match status" value="1"/>
</dbReference>
<reference evidence="2 3" key="1">
    <citation type="submission" date="2018-01" db="EMBL/GenBank/DDBJ databases">
        <title>The draft genome sequence of Halioglobus japonicus S1-36.</title>
        <authorList>
            <person name="Du Z.-J."/>
            <person name="Shi M.-J."/>
        </authorList>
    </citation>
    <scope>NUCLEOTIDE SEQUENCE [LARGE SCALE GENOMIC DNA]</scope>
    <source>
        <strain evidence="2 3">S1-36</strain>
    </source>
</reference>
<keyword evidence="3" id="KW-1185">Reference proteome</keyword>